<dbReference type="SUPFAM" id="SSF53448">
    <property type="entry name" value="Nucleotide-diphospho-sugar transferases"/>
    <property type="match status" value="1"/>
</dbReference>
<proteinExistence type="inferred from homology"/>
<dbReference type="Proteomes" id="UP000030121">
    <property type="component" value="Unassembled WGS sequence"/>
</dbReference>
<reference evidence="6 7" key="1">
    <citation type="submission" date="2013-09" db="EMBL/GenBank/DDBJ databases">
        <authorList>
            <person name="Zeng Z."/>
            <person name="Chen C."/>
        </authorList>
    </citation>
    <scope>NUCLEOTIDE SEQUENCE [LARGE SCALE GENOMIC DNA]</scope>
    <source>
        <strain evidence="6 7">GH29-5</strain>
    </source>
</reference>
<dbReference type="InterPro" id="IPR029044">
    <property type="entry name" value="Nucleotide-diphossugar_trans"/>
</dbReference>
<feature type="transmembrane region" description="Helical" evidence="4">
    <location>
        <begin position="309"/>
        <end position="330"/>
    </location>
</feature>
<keyword evidence="4" id="KW-0472">Membrane</keyword>
<evidence type="ECO:0000256" key="2">
    <source>
        <dbReference type="ARBA" id="ARBA00022676"/>
    </source>
</evidence>
<evidence type="ECO:0000256" key="3">
    <source>
        <dbReference type="ARBA" id="ARBA00022679"/>
    </source>
</evidence>
<dbReference type="Gene3D" id="3.90.550.10">
    <property type="entry name" value="Spore Coat Polysaccharide Biosynthesis Protein SpsA, Chain A"/>
    <property type="match status" value="1"/>
</dbReference>
<sequence length="368" mass="42874">MLLILLYVFIGILAIQLFYYLIVFGKFAFARNQQITPKRIPISVIVCAKNEAENVKKFVPLLAEQNYPDYEIVLIDDASSDETLELFEAFERQYSNIKLVKVQNNEAFWGNKKFALTLGIKAASKEYLLFTDADCYPTSKDWITNMSSRFTMHKTIVLGYGAYEKIKGSFLNKIIRFETMLTATQYFAWAKIGRPYMGVGRNLAYKREEFFRVNGFIDHMSVRSGDDDLFINQAAKGSNTTVCYTTDSFTVSEPKKTWKDWFNQKRRHVSTAKLYKGFDKFQLGLYYFSQLSFLILAVVLLAFQFQWMIVAGLVVFRYIFAWTTLGYAAGKLKEKDVMYWFPIIEIILIFTQLNVFFTNIFSKPVHWK</sequence>
<comment type="caution">
    <text evidence="6">The sequence shown here is derived from an EMBL/GenBank/DDBJ whole genome shotgun (WGS) entry which is preliminary data.</text>
</comment>
<evidence type="ECO:0000259" key="5">
    <source>
        <dbReference type="Pfam" id="PF00535"/>
    </source>
</evidence>
<evidence type="ECO:0000313" key="7">
    <source>
        <dbReference type="Proteomes" id="UP000030121"/>
    </source>
</evidence>
<dbReference type="Pfam" id="PF00535">
    <property type="entry name" value="Glycos_transf_2"/>
    <property type="match status" value="1"/>
</dbReference>
<keyword evidence="2" id="KW-0328">Glycosyltransferase</keyword>
<protein>
    <submittedName>
        <fullName evidence="6">Glycosyl transferase family 2</fullName>
    </submittedName>
</protein>
<dbReference type="eggNOG" id="COG1215">
    <property type="taxonomic scope" value="Bacteria"/>
</dbReference>
<dbReference type="STRING" id="1121899.GCA_000430025_00208"/>
<dbReference type="InterPro" id="IPR001173">
    <property type="entry name" value="Glyco_trans_2-like"/>
</dbReference>
<feature type="transmembrane region" description="Helical" evidence="4">
    <location>
        <begin position="6"/>
        <end position="29"/>
    </location>
</feature>
<keyword evidence="4" id="KW-1133">Transmembrane helix</keyword>
<gene>
    <name evidence="6" type="ORF">Q764_04160</name>
</gene>
<feature type="transmembrane region" description="Helical" evidence="4">
    <location>
        <begin position="283"/>
        <end position="303"/>
    </location>
</feature>
<evidence type="ECO:0000313" key="6">
    <source>
        <dbReference type="EMBL" id="KGO90256.1"/>
    </source>
</evidence>
<organism evidence="6 7">
    <name type="scientific">Flavobacterium suncheonense GH29-5 = DSM 17707</name>
    <dbReference type="NCBI Taxonomy" id="1121899"/>
    <lineage>
        <taxon>Bacteria</taxon>
        <taxon>Pseudomonadati</taxon>
        <taxon>Bacteroidota</taxon>
        <taxon>Flavobacteriia</taxon>
        <taxon>Flavobacteriales</taxon>
        <taxon>Flavobacteriaceae</taxon>
        <taxon>Flavobacterium</taxon>
    </lineage>
</organism>
<dbReference type="RefSeq" id="WP_026981240.1">
    <property type="nucleotide sequence ID" value="NZ_JRLW01000003.1"/>
</dbReference>
<accession>A0A0A2MF98</accession>
<evidence type="ECO:0000256" key="1">
    <source>
        <dbReference type="ARBA" id="ARBA00006739"/>
    </source>
</evidence>
<comment type="similarity">
    <text evidence="1">Belongs to the glycosyltransferase 2 family.</text>
</comment>
<dbReference type="OrthoDB" id="9800276at2"/>
<dbReference type="PANTHER" id="PTHR43630:SF1">
    <property type="entry name" value="POLY-BETA-1,6-N-ACETYL-D-GLUCOSAMINE SYNTHASE"/>
    <property type="match status" value="1"/>
</dbReference>
<name>A0A0A2MF98_9FLAO</name>
<dbReference type="PANTHER" id="PTHR43630">
    <property type="entry name" value="POLY-BETA-1,6-N-ACETYL-D-GLUCOSAMINE SYNTHASE"/>
    <property type="match status" value="1"/>
</dbReference>
<feature type="domain" description="Glycosyltransferase 2-like" evidence="5">
    <location>
        <begin position="43"/>
        <end position="176"/>
    </location>
</feature>
<keyword evidence="7" id="KW-1185">Reference proteome</keyword>
<keyword evidence="4" id="KW-0812">Transmembrane</keyword>
<evidence type="ECO:0000256" key="4">
    <source>
        <dbReference type="SAM" id="Phobius"/>
    </source>
</evidence>
<dbReference type="GO" id="GO:0016757">
    <property type="term" value="F:glycosyltransferase activity"/>
    <property type="evidence" value="ECO:0007669"/>
    <property type="project" value="UniProtKB-KW"/>
</dbReference>
<dbReference type="EMBL" id="JRLW01000003">
    <property type="protein sequence ID" value="KGO90256.1"/>
    <property type="molecule type" value="Genomic_DNA"/>
</dbReference>
<keyword evidence="3 6" id="KW-0808">Transferase</keyword>
<dbReference type="AlphaFoldDB" id="A0A0A2MF98"/>
<feature type="transmembrane region" description="Helical" evidence="4">
    <location>
        <begin position="337"/>
        <end position="361"/>
    </location>
</feature>